<dbReference type="Proteomes" id="UP000053477">
    <property type="component" value="Unassembled WGS sequence"/>
</dbReference>
<accession>A0A0H2RFI7</accession>
<reference evidence="1 2" key="1">
    <citation type="submission" date="2015-04" db="EMBL/GenBank/DDBJ databases">
        <title>Complete genome sequence of Schizopora paradoxa KUC8140, a cosmopolitan wood degrader in East Asia.</title>
        <authorList>
            <consortium name="DOE Joint Genome Institute"/>
            <person name="Min B."/>
            <person name="Park H."/>
            <person name="Jang Y."/>
            <person name="Kim J.-J."/>
            <person name="Kim K.H."/>
            <person name="Pangilinan J."/>
            <person name="Lipzen A."/>
            <person name="Riley R."/>
            <person name="Grigoriev I.V."/>
            <person name="Spatafora J.W."/>
            <person name="Choi I.-G."/>
        </authorList>
    </citation>
    <scope>NUCLEOTIDE SEQUENCE [LARGE SCALE GENOMIC DNA]</scope>
    <source>
        <strain evidence="1 2">KUC8140</strain>
    </source>
</reference>
<name>A0A0H2RFI7_9AGAM</name>
<evidence type="ECO:0000313" key="1">
    <source>
        <dbReference type="EMBL" id="KLO08313.1"/>
    </source>
</evidence>
<gene>
    <name evidence="1" type="ORF">SCHPADRAFT_1001056</name>
</gene>
<dbReference type="OrthoDB" id="2884925at2759"/>
<organism evidence="1 2">
    <name type="scientific">Schizopora paradoxa</name>
    <dbReference type="NCBI Taxonomy" id="27342"/>
    <lineage>
        <taxon>Eukaryota</taxon>
        <taxon>Fungi</taxon>
        <taxon>Dikarya</taxon>
        <taxon>Basidiomycota</taxon>
        <taxon>Agaricomycotina</taxon>
        <taxon>Agaricomycetes</taxon>
        <taxon>Hymenochaetales</taxon>
        <taxon>Schizoporaceae</taxon>
        <taxon>Schizopora</taxon>
    </lineage>
</organism>
<proteinExistence type="predicted"/>
<dbReference type="AlphaFoldDB" id="A0A0H2RFI7"/>
<dbReference type="Gene3D" id="1.20.1280.50">
    <property type="match status" value="1"/>
</dbReference>
<protein>
    <submittedName>
        <fullName evidence="1">Uncharacterized protein</fullName>
    </submittedName>
</protein>
<keyword evidence="2" id="KW-1185">Reference proteome</keyword>
<dbReference type="EMBL" id="KQ086097">
    <property type="protein sequence ID" value="KLO08313.1"/>
    <property type="molecule type" value="Genomic_DNA"/>
</dbReference>
<evidence type="ECO:0000313" key="2">
    <source>
        <dbReference type="Proteomes" id="UP000053477"/>
    </source>
</evidence>
<sequence>MLFLLHHVLPEHIQVNAPSSPSLYMEATAHLDGERRHDGMLIVLQTLEKAARTPNVANFNQLELNEVFRMENWTTFQNVYGDDKDPFANNDGQVVDAAWADRLLKSTVEIDNIIKISHTLLNVATDLQSQLNSSQERVIAAKRSKGIKSLPDELVARIFQIAVWEQYDDWDITEQAVSLSKVSRRFYNVALGTRSLWTMLGSFSSRLELETLIARAGPNEGFHVSLYINPLLPAPKLNEISVLLIGNINFYTAFADRSQYKAFADHTQLPSAIADASQWRSANAEGCLLFEVLKVCSPFW</sequence>
<dbReference type="InParanoid" id="A0A0H2RFI7"/>